<evidence type="ECO:0000313" key="1">
    <source>
        <dbReference type="EMBL" id="GHK57377.1"/>
    </source>
</evidence>
<dbReference type="InterPro" id="IPR029058">
    <property type="entry name" value="AB_hydrolase_fold"/>
</dbReference>
<proteinExistence type="predicted"/>
<gene>
    <name evidence="1" type="ORF">KPZU09_71130</name>
</gene>
<evidence type="ECO:0000313" key="2">
    <source>
        <dbReference type="Proteomes" id="UP000655094"/>
    </source>
</evidence>
<protein>
    <recommendedName>
        <fullName evidence="3">2-succinyl-6-hydroxy-2, 4-cyclohexadiene-1-carboxylate synthase</fullName>
    </recommendedName>
</protein>
<dbReference type="SUPFAM" id="SSF53474">
    <property type="entry name" value="alpha/beta-Hydrolases"/>
    <property type="match status" value="1"/>
</dbReference>
<organism evidence="1 2">
    <name type="scientific">Klebsiella pneumoniae</name>
    <dbReference type="NCBI Taxonomy" id="573"/>
    <lineage>
        <taxon>Bacteria</taxon>
        <taxon>Pseudomonadati</taxon>
        <taxon>Pseudomonadota</taxon>
        <taxon>Gammaproteobacteria</taxon>
        <taxon>Enterobacterales</taxon>
        <taxon>Enterobacteriaceae</taxon>
        <taxon>Klebsiella/Raoultella group</taxon>
        <taxon>Klebsiella</taxon>
        <taxon>Klebsiella pneumoniae complex</taxon>
    </lineage>
</organism>
<dbReference type="Proteomes" id="UP000655094">
    <property type="component" value="Unassembled WGS sequence"/>
</dbReference>
<name>A0A919I2G5_KLEPN</name>
<accession>A0A919I2G5</accession>
<comment type="caution">
    <text evidence="1">The sequence shown here is derived from an EMBL/GenBank/DDBJ whole genome shotgun (WGS) entry which is preliminary data.</text>
</comment>
<dbReference type="EMBL" id="BNFF01000002">
    <property type="protein sequence ID" value="GHK57377.1"/>
    <property type="molecule type" value="Genomic_DNA"/>
</dbReference>
<reference evidence="1" key="1">
    <citation type="submission" date="2020-10" db="EMBL/GenBank/DDBJ databases">
        <title>Genome Sequence of ESBL Producing Zambian Clinical Strains.</title>
        <authorList>
            <person name="Shawa M."/>
            <person name="Furuta Y."/>
            <person name="Simbotwe M."/>
            <person name="Mulenga E."/>
            <person name="Mubanga M."/>
            <person name="Mulenga G."/>
            <person name="Kaile C."/>
            <person name="Zorigt T."/>
            <person name="Hang'ombe B."/>
            <person name="Higashi H."/>
        </authorList>
    </citation>
    <scope>NUCLEOTIDE SEQUENCE</scope>
    <source>
        <strain evidence="1">Zam_UTH_09</strain>
    </source>
</reference>
<dbReference type="Gene3D" id="3.40.50.1820">
    <property type="entry name" value="alpha/beta hydrolase"/>
    <property type="match status" value="1"/>
</dbReference>
<sequence>MVALRSRNNGATLAAMLQATPCRAGRSARVSAGARFSFHYLCGERDAKFRAIAQTLAADLHLIHHAGHNAHRDNPAAVIACLAQILAS</sequence>
<evidence type="ECO:0008006" key="3">
    <source>
        <dbReference type="Google" id="ProtNLM"/>
    </source>
</evidence>
<dbReference type="AlphaFoldDB" id="A0A919I2G5"/>